<evidence type="ECO:0000313" key="1">
    <source>
        <dbReference type="EMBL" id="KRX93492.1"/>
    </source>
</evidence>
<name>A0A0V0XZB0_TRIPS</name>
<protein>
    <submittedName>
        <fullName evidence="1">Uncharacterized protein</fullName>
    </submittedName>
</protein>
<proteinExistence type="predicted"/>
<reference evidence="1 2" key="1">
    <citation type="submission" date="2015-01" db="EMBL/GenBank/DDBJ databases">
        <title>Evolution of Trichinella species and genotypes.</title>
        <authorList>
            <person name="Korhonen P.K."/>
            <person name="Edoardo P."/>
            <person name="Giuseppe L.R."/>
            <person name="Gasser R.B."/>
        </authorList>
    </citation>
    <scope>NUCLEOTIDE SEQUENCE [LARGE SCALE GENOMIC DNA]</scope>
    <source>
        <strain evidence="1">ISS141</strain>
    </source>
</reference>
<dbReference type="EMBL" id="JYDU01000088">
    <property type="protein sequence ID" value="KRX93492.1"/>
    <property type="molecule type" value="Genomic_DNA"/>
</dbReference>
<sequence>MSMRFMLGFSSNRLNDLKFLSSLQQLRHQSPITITNLNVLSGIAERDNGEFSTYMLYKWNRDFRKLAKKYFTRRIQNRYINHTRYHVLHHVIAIEEQHEELTEHKQFSYAETGRLAACCSFNILYLRILYLNCGPYAECSSQELTEHEQSSYPETQLLSTCYNVNVLYLRFLYHNRGQPAGPLLTLCCERCIDLCECVCKLSRRRRVSGPSKGSCRRFDPQDVKCPRTPRRPLGERNSVMLVKLQQDSYKVVLEVRRASSWLISNTLQPCGAESTTAAEAPARPWSTILLRNLYDYVLLGWHLLLIHKSLVRTRLYEPTCCEQAMHCEQTIF</sequence>
<comment type="caution">
    <text evidence="1">The sequence shown here is derived from an EMBL/GenBank/DDBJ whole genome shotgun (WGS) entry which is preliminary data.</text>
</comment>
<dbReference type="AlphaFoldDB" id="A0A0V0XZB0"/>
<accession>A0A0V0XZB0</accession>
<organism evidence="1 2">
    <name type="scientific">Trichinella pseudospiralis</name>
    <name type="common">Parasitic roundworm</name>
    <dbReference type="NCBI Taxonomy" id="6337"/>
    <lineage>
        <taxon>Eukaryota</taxon>
        <taxon>Metazoa</taxon>
        <taxon>Ecdysozoa</taxon>
        <taxon>Nematoda</taxon>
        <taxon>Enoplea</taxon>
        <taxon>Dorylaimia</taxon>
        <taxon>Trichinellida</taxon>
        <taxon>Trichinellidae</taxon>
        <taxon>Trichinella</taxon>
    </lineage>
</organism>
<gene>
    <name evidence="1" type="ORF">T4E_3991</name>
</gene>
<dbReference type="Proteomes" id="UP000054815">
    <property type="component" value="Unassembled WGS sequence"/>
</dbReference>
<evidence type="ECO:0000313" key="2">
    <source>
        <dbReference type="Proteomes" id="UP000054815"/>
    </source>
</evidence>